<dbReference type="EMBL" id="FRXO01000003">
    <property type="protein sequence ID" value="SHO64892.1"/>
    <property type="molecule type" value="Genomic_DNA"/>
</dbReference>
<dbReference type="GO" id="GO:0005524">
    <property type="term" value="F:ATP binding"/>
    <property type="evidence" value="ECO:0007669"/>
    <property type="project" value="UniProtKB-KW"/>
</dbReference>
<evidence type="ECO:0000256" key="7">
    <source>
        <dbReference type="ARBA" id="ARBA00022741"/>
    </source>
</evidence>
<evidence type="ECO:0000313" key="12">
    <source>
        <dbReference type="EMBL" id="SHO64892.1"/>
    </source>
</evidence>
<evidence type="ECO:0000256" key="5">
    <source>
        <dbReference type="ARBA" id="ARBA00022694"/>
    </source>
</evidence>
<evidence type="ECO:0000256" key="2">
    <source>
        <dbReference type="ARBA" id="ARBA00007599"/>
    </source>
</evidence>
<keyword evidence="9" id="KW-0460">Magnesium</keyword>
<dbReference type="PANTHER" id="PTHR33540:SF2">
    <property type="entry name" value="TRNA THREONYLCARBAMOYLADENOSINE BIOSYNTHESIS PROTEIN TSAE"/>
    <property type="match status" value="1"/>
</dbReference>
<dbReference type="Pfam" id="PF01636">
    <property type="entry name" value="APH"/>
    <property type="match status" value="1"/>
</dbReference>
<keyword evidence="7" id="KW-0547">Nucleotide-binding</keyword>
<dbReference type="OrthoDB" id="9809275at2"/>
<evidence type="ECO:0000256" key="4">
    <source>
        <dbReference type="ARBA" id="ARBA00022490"/>
    </source>
</evidence>
<keyword evidence="5" id="KW-0819">tRNA processing</keyword>
<dbReference type="Gene3D" id="3.30.200.20">
    <property type="entry name" value="Phosphorylase Kinase, domain 1"/>
    <property type="match status" value="1"/>
</dbReference>
<dbReference type="Gene3D" id="3.40.50.300">
    <property type="entry name" value="P-loop containing nucleotide triphosphate hydrolases"/>
    <property type="match status" value="1"/>
</dbReference>
<dbReference type="SUPFAM" id="SSF52540">
    <property type="entry name" value="P-loop containing nucleoside triphosphate hydrolases"/>
    <property type="match status" value="1"/>
</dbReference>
<evidence type="ECO:0000256" key="10">
    <source>
        <dbReference type="ARBA" id="ARBA00032441"/>
    </source>
</evidence>
<dbReference type="InterPro" id="IPR003442">
    <property type="entry name" value="T6A_TsaE"/>
</dbReference>
<comment type="subcellular location">
    <subcellularLocation>
        <location evidence="1">Cytoplasm</location>
    </subcellularLocation>
</comment>
<keyword evidence="13" id="KW-1185">Reference proteome</keyword>
<dbReference type="InterPro" id="IPR012180">
    <property type="entry name" value="Bifunc_ATPase/PTrfase"/>
</dbReference>
<evidence type="ECO:0000256" key="9">
    <source>
        <dbReference type="ARBA" id="ARBA00022842"/>
    </source>
</evidence>
<evidence type="ECO:0000256" key="8">
    <source>
        <dbReference type="ARBA" id="ARBA00022840"/>
    </source>
</evidence>
<dbReference type="SUPFAM" id="SSF56112">
    <property type="entry name" value="Protein kinase-like (PK-like)"/>
    <property type="match status" value="1"/>
</dbReference>
<evidence type="ECO:0000313" key="13">
    <source>
        <dbReference type="Proteomes" id="UP000186406"/>
    </source>
</evidence>
<dbReference type="GO" id="GO:0046872">
    <property type="term" value="F:metal ion binding"/>
    <property type="evidence" value="ECO:0007669"/>
    <property type="project" value="UniProtKB-KW"/>
</dbReference>
<dbReference type="PANTHER" id="PTHR33540">
    <property type="entry name" value="TRNA THREONYLCARBAMOYLADENOSINE BIOSYNTHESIS PROTEIN TSAE"/>
    <property type="match status" value="1"/>
</dbReference>
<name>A0A1M7ZJ97_9HYPH</name>
<proteinExistence type="inferred from homology"/>
<dbReference type="GO" id="GO:0002949">
    <property type="term" value="P:tRNA threonylcarbamoyladenosine modification"/>
    <property type="evidence" value="ECO:0007669"/>
    <property type="project" value="InterPro"/>
</dbReference>
<evidence type="ECO:0000256" key="3">
    <source>
        <dbReference type="ARBA" id="ARBA00019010"/>
    </source>
</evidence>
<dbReference type="InterPro" id="IPR002575">
    <property type="entry name" value="Aminoglycoside_PTrfase"/>
</dbReference>
<dbReference type="PIRSF" id="PIRSF036599">
    <property type="entry name" value="AtpPhos"/>
    <property type="match status" value="1"/>
</dbReference>
<dbReference type="InterPro" id="IPR027417">
    <property type="entry name" value="P-loop_NTPase"/>
</dbReference>
<comment type="similarity">
    <text evidence="2">Belongs to the TsaE family.</text>
</comment>
<dbReference type="Gene3D" id="3.90.1200.10">
    <property type="match status" value="1"/>
</dbReference>
<keyword evidence="4" id="KW-0963">Cytoplasm</keyword>
<dbReference type="Proteomes" id="UP000186406">
    <property type="component" value="Unassembled WGS sequence"/>
</dbReference>
<feature type="domain" description="Aminoglycoside phosphotransferase" evidence="11">
    <location>
        <begin position="189"/>
        <end position="448"/>
    </location>
</feature>
<dbReference type="STRING" id="1123029.SAMN02745172_01899"/>
<dbReference type="RefSeq" id="WP_073627895.1">
    <property type="nucleotide sequence ID" value="NZ_FRXO01000003.1"/>
</dbReference>
<keyword evidence="6" id="KW-0479">Metal-binding</keyword>
<organism evidence="12 13">
    <name type="scientific">Pseudoxanthobacter soli DSM 19599</name>
    <dbReference type="NCBI Taxonomy" id="1123029"/>
    <lineage>
        <taxon>Bacteria</taxon>
        <taxon>Pseudomonadati</taxon>
        <taxon>Pseudomonadota</taxon>
        <taxon>Alphaproteobacteria</taxon>
        <taxon>Hyphomicrobiales</taxon>
        <taxon>Segnochrobactraceae</taxon>
        <taxon>Pseudoxanthobacter</taxon>
    </lineage>
</organism>
<evidence type="ECO:0000259" key="11">
    <source>
        <dbReference type="Pfam" id="PF01636"/>
    </source>
</evidence>
<gene>
    <name evidence="12" type="ORF">SAMN02745172_01899</name>
</gene>
<keyword evidence="8" id="KW-0067">ATP-binding</keyword>
<reference evidence="12 13" key="1">
    <citation type="submission" date="2016-12" db="EMBL/GenBank/DDBJ databases">
        <authorList>
            <person name="Song W.-J."/>
            <person name="Kurnit D.M."/>
        </authorList>
    </citation>
    <scope>NUCLEOTIDE SEQUENCE [LARGE SCALE GENOMIC DNA]</scope>
    <source>
        <strain evidence="12 13">DSM 19599</strain>
    </source>
</reference>
<accession>A0A1M7ZJ97</accession>
<dbReference type="InterPro" id="IPR011009">
    <property type="entry name" value="Kinase-like_dom_sf"/>
</dbReference>
<dbReference type="GO" id="GO:0005737">
    <property type="term" value="C:cytoplasm"/>
    <property type="evidence" value="ECO:0007669"/>
    <property type="project" value="UniProtKB-SubCell"/>
</dbReference>
<dbReference type="Pfam" id="PF02367">
    <property type="entry name" value="TsaE"/>
    <property type="match status" value="1"/>
</dbReference>
<protein>
    <recommendedName>
        <fullName evidence="3">tRNA threonylcarbamoyladenosine biosynthesis protein TsaE</fullName>
    </recommendedName>
    <alternativeName>
        <fullName evidence="10">t(6)A37 threonylcarbamoyladenosine biosynthesis protein TsaE</fullName>
    </alternativeName>
</protein>
<evidence type="ECO:0000256" key="6">
    <source>
        <dbReference type="ARBA" id="ARBA00022723"/>
    </source>
</evidence>
<evidence type="ECO:0000256" key="1">
    <source>
        <dbReference type="ARBA" id="ARBA00004496"/>
    </source>
</evidence>
<dbReference type="NCBIfam" id="TIGR00150">
    <property type="entry name" value="T6A_YjeE"/>
    <property type="match status" value="1"/>
</dbReference>
<dbReference type="AlphaFoldDB" id="A0A1M7ZJ97"/>
<sequence>MTAGEPTDANAVAPAGAPRLTLALPDEAATVALAEDIAAILKPGDVIALHGDLGAGKTTFARALLRALADDPALEVPSPTYTLVQPYELPRLAVAHLDLYRIGDPSELDELGFDEFVATGAALVEWPERAGDRLPDTTLSLELAPGPDEDSRVAVLTVDAGSWASRLARTLGLRGFLDQSGFAGATRRHLAGDASARTFERVASGERAAVLMNWPLRRDETVVRDGRSYRQIARIAERAEPFVAVAAALKAHGYSAPDIHAADFESGFLLVEDLGRDGVVRTGADGEPEPIPERYEAAIDLLADFHSDAMPPPVPVGEAGELYVPPPYDTDALAIEVDLLPAWYLPSLGTEAMAAADIDRFQALWLVRFAALEGRPVHWVLRDFHSPNLIWMADREGVARIGLIDLQDTVVGSPAYDVASLVQDARVTVPDDLHDALVARYVAARREADPAFDEDGFRADLAVMEAQRATKILGVFVRLDRRDGKPHYLRHLGRIRHYLRKAVSHPVLSDLRVWYETAGIFRTDD</sequence>